<dbReference type="Proteomes" id="UP000076874">
    <property type="component" value="Unassembled WGS sequence"/>
</dbReference>
<feature type="compositionally biased region" description="Low complexity" evidence="2">
    <location>
        <begin position="208"/>
        <end position="229"/>
    </location>
</feature>
<dbReference type="GO" id="GO:0005525">
    <property type="term" value="F:GTP binding"/>
    <property type="evidence" value="ECO:0007669"/>
    <property type="project" value="UniProtKB-KW"/>
</dbReference>
<name>A0A162KC63_9HYPO</name>
<proteinExistence type="inferred from homology"/>
<organism evidence="4 5">
    <name type="scientific">Niveomyces insectorum RCEF 264</name>
    <dbReference type="NCBI Taxonomy" id="1081102"/>
    <lineage>
        <taxon>Eukaryota</taxon>
        <taxon>Fungi</taxon>
        <taxon>Dikarya</taxon>
        <taxon>Ascomycota</taxon>
        <taxon>Pezizomycotina</taxon>
        <taxon>Sordariomycetes</taxon>
        <taxon>Hypocreomycetidae</taxon>
        <taxon>Hypocreales</taxon>
        <taxon>Cordycipitaceae</taxon>
        <taxon>Niveomyces</taxon>
    </lineage>
</organism>
<dbReference type="PANTHER" id="PTHR18884">
    <property type="entry name" value="SEPTIN"/>
    <property type="match status" value="1"/>
</dbReference>
<feature type="region of interest" description="Disordered" evidence="2">
    <location>
        <begin position="686"/>
        <end position="734"/>
    </location>
</feature>
<feature type="region of interest" description="Disordered" evidence="2">
    <location>
        <begin position="66"/>
        <end position="229"/>
    </location>
</feature>
<evidence type="ECO:0000313" key="5">
    <source>
        <dbReference type="Proteomes" id="UP000076874"/>
    </source>
</evidence>
<dbReference type="OrthoDB" id="4150765at2759"/>
<feature type="region of interest" description="Disordered" evidence="2">
    <location>
        <begin position="826"/>
        <end position="858"/>
    </location>
</feature>
<evidence type="ECO:0000313" key="4">
    <source>
        <dbReference type="EMBL" id="OAA65928.1"/>
    </source>
</evidence>
<gene>
    <name evidence="4" type="ORF">SPI_02715</name>
</gene>
<feature type="compositionally biased region" description="Polar residues" evidence="2">
    <location>
        <begin position="188"/>
        <end position="206"/>
    </location>
</feature>
<dbReference type="EMBL" id="AZHD01000003">
    <property type="protein sequence ID" value="OAA65928.1"/>
    <property type="molecule type" value="Genomic_DNA"/>
</dbReference>
<feature type="region of interest" description="Disordered" evidence="2">
    <location>
        <begin position="416"/>
        <end position="436"/>
    </location>
</feature>
<dbReference type="InterPro" id="IPR027417">
    <property type="entry name" value="P-loop_NTPase"/>
</dbReference>
<evidence type="ECO:0000259" key="3">
    <source>
        <dbReference type="PROSITE" id="PS51719"/>
    </source>
</evidence>
<dbReference type="Pfam" id="PF20571">
    <property type="entry name" value="DUF6780"/>
    <property type="match status" value="1"/>
</dbReference>
<feature type="compositionally biased region" description="Low complexity" evidence="2">
    <location>
        <begin position="695"/>
        <end position="716"/>
    </location>
</feature>
<feature type="compositionally biased region" description="Low complexity" evidence="2">
    <location>
        <begin position="826"/>
        <end position="843"/>
    </location>
</feature>
<keyword evidence="4" id="KW-0346">Stress response</keyword>
<dbReference type="PROSITE" id="PS51719">
    <property type="entry name" value="G_SEPTIN"/>
    <property type="match status" value="1"/>
</dbReference>
<dbReference type="SUPFAM" id="SSF52540">
    <property type="entry name" value="P-loop containing nucleoside triphosphate hydrolases"/>
    <property type="match status" value="1"/>
</dbReference>
<feature type="domain" description="Septin-type G" evidence="3">
    <location>
        <begin position="351"/>
        <end position="688"/>
    </location>
</feature>
<protein>
    <submittedName>
        <fullName evidence="4">Heat shock protein</fullName>
    </submittedName>
</protein>
<keyword evidence="1" id="KW-0342">GTP-binding</keyword>
<keyword evidence="5" id="KW-1185">Reference proteome</keyword>
<dbReference type="AlphaFoldDB" id="A0A162KC63"/>
<accession>A0A162KC63</accession>
<dbReference type="PROSITE" id="PS51257">
    <property type="entry name" value="PROKAR_LIPOPROTEIN"/>
    <property type="match status" value="1"/>
</dbReference>
<dbReference type="Gene3D" id="3.40.50.300">
    <property type="entry name" value="P-loop containing nucleotide triphosphate hydrolases"/>
    <property type="match status" value="1"/>
</dbReference>
<feature type="compositionally biased region" description="Polar residues" evidence="2">
    <location>
        <begin position="108"/>
        <end position="119"/>
    </location>
</feature>
<comment type="similarity">
    <text evidence="1">Belongs to the TRAFAC class TrmE-Era-EngA-EngB-Septin-like GTPase superfamily. Septin GTPase family.</text>
</comment>
<dbReference type="InterPro" id="IPR030379">
    <property type="entry name" value="G_SEPTIN_dom"/>
</dbReference>
<dbReference type="STRING" id="1081102.A0A162KC63"/>
<dbReference type="Pfam" id="PF00735">
    <property type="entry name" value="Septin"/>
    <property type="match status" value="1"/>
</dbReference>
<comment type="caution">
    <text evidence="4">The sequence shown here is derived from an EMBL/GenBank/DDBJ whole genome shotgun (WGS) entry which is preliminary data.</text>
</comment>
<dbReference type="InterPro" id="IPR046707">
    <property type="entry name" value="DUF6780"/>
</dbReference>
<reference evidence="4 5" key="1">
    <citation type="journal article" date="2016" name="Genome Biol. Evol.">
        <title>Divergent and convergent evolution of fungal pathogenicity.</title>
        <authorList>
            <person name="Shang Y."/>
            <person name="Xiao G."/>
            <person name="Zheng P."/>
            <person name="Cen K."/>
            <person name="Zhan S."/>
            <person name="Wang C."/>
        </authorList>
    </citation>
    <scope>NUCLEOTIDE SEQUENCE [LARGE SCALE GENOMIC DNA]</scope>
    <source>
        <strain evidence="4 5">RCEF 264</strain>
    </source>
</reference>
<evidence type="ECO:0000256" key="1">
    <source>
        <dbReference type="RuleBase" id="RU004560"/>
    </source>
</evidence>
<sequence>MRPPEAFGRPRPVAAADGDAAATPLAGVACAGGSSTGVVGGASGMTTTTTPMMTYFFAEEADVDAVVDSGNNVRDPEPPKRSQQQQQPPQPRHGHGLGKLEAGGVAGSLSSVPANTSQREPVGRYDESETGTAHPNLVDSTADHGPTSQPRPSTPPHPVHPGSAHNHGHGGHGQIPTTTHHHHHHRQPSASFSPLFSQSTTPSLMGTSGPASLSAMSSPSSRRNSLSSSLMDENLGSADALSRDPSFELDRRVLPTGCVGGGIDGGCFVHDGSTALPNTAASVETTSAADAAGVGENHESRAAASASYLFASGTLSTANGSMMLDSGSAPQLIMPSIKMPSRRPFTDTGKNMGRFKALIAGDSGVGKTSLIKAIVQSCQHIVHVDHITPQPFSLAGSRRTSAATAPLVDILAGGDIGPTEGTLRPKRKSSRSSRSSLSTSQITEIYASTKPYPSWWSELSDARGWRRRKSLGDAVLDRNICFVDTPGYSGNASTMDAIMPVVQYVEATLRRLCTNSLSDADFVSLVSGDGGGCVDVVFYMVSGDLKPADIEYMRLLSSLTNVIPLLARADALCSEADMAAAKERMARQLHEANIDTFAFTTPTTGSGAAVPLASASGPHQPYAVSSANGSDHDVMDASLLMSPDYVQPLVATDLATLVEHVFCLDGVARLRHAAARKVAKWRKAATAYPNDHDNNGSSNSNSNNGSSNSNSNSGSSIHQGWLSPASPSRPAVLTTPLGAPASFALARMTDHTQREEHLAQMRLATWAAELQRNLDSERARYAKLARSERAVWLTERLSECVQDGTLVAVPATASGTATAAAAAAARTTTVSTPSRSSSSSLFRSTKRRSARSSPAASLSSSTMTLSTAFSHEDPLGLLEVTAGLRARGLLLLEVLGSLSVLGGVALWMAKHNYHLQVYGWCVAEWSKLWNGER</sequence>
<keyword evidence="1" id="KW-0547">Nucleotide-binding</keyword>
<evidence type="ECO:0000256" key="2">
    <source>
        <dbReference type="SAM" id="MobiDB-lite"/>
    </source>
</evidence>